<proteinExistence type="predicted"/>
<keyword evidence="2" id="KW-1185">Reference proteome</keyword>
<dbReference type="EMBL" id="CM042055">
    <property type="protein sequence ID" value="KAI3702428.1"/>
    <property type="molecule type" value="Genomic_DNA"/>
</dbReference>
<gene>
    <name evidence="1" type="ORF">L6452_28166</name>
</gene>
<organism evidence="1 2">
    <name type="scientific">Arctium lappa</name>
    <name type="common">Greater burdock</name>
    <name type="synonym">Lappa major</name>
    <dbReference type="NCBI Taxonomy" id="4217"/>
    <lineage>
        <taxon>Eukaryota</taxon>
        <taxon>Viridiplantae</taxon>
        <taxon>Streptophyta</taxon>
        <taxon>Embryophyta</taxon>
        <taxon>Tracheophyta</taxon>
        <taxon>Spermatophyta</taxon>
        <taxon>Magnoliopsida</taxon>
        <taxon>eudicotyledons</taxon>
        <taxon>Gunneridae</taxon>
        <taxon>Pentapetalae</taxon>
        <taxon>asterids</taxon>
        <taxon>campanulids</taxon>
        <taxon>Asterales</taxon>
        <taxon>Asteraceae</taxon>
        <taxon>Carduoideae</taxon>
        <taxon>Cardueae</taxon>
        <taxon>Arctiinae</taxon>
        <taxon>Arctium</taxon>
    </lineage>
</organism>
<accession>A0ACB8ZXY5</accession>
<evidence type="ECO:0000313" key="2">
    <source>
        <dbReference type="Proteomes" id="UP001055879"/>
    </source>
</evidence>
<comment type="caution">
    <text evidence="1">The sequence shown here is derived from an EMBL/GenBank/DDBJ whole genome shotgun (WGS) entry which is preliminary data.</text>
</comment>
<name>A0ACB8ZXY5_ARCLA</name>
<sequence>MAANLPLTRQSSIYALTFDELQTTLGGSGKDFGSMNMDELLKNIWTAEETQSLTSNSNFDINGGGVADNVNLQRQGSLTLPRTLSQKTVDEVWRELHKENGGHGGFKDVNLIKEANFQPQQKQPALGEMTLEEFLQKAGVVAEKTQIQPNGRHLDDGIFGDDGSGFVIGFKNPNQNQGFHQNAVVTESKNEVDNLQGVRSSQQPKPPKLFPKQAAFDFGSSHVNNAQMGNSVNGVSVIGKTDHLVKTSMVQAKAVGGLMARFPPDLFPNSNLDTSPSPPAYGYGEGGMQERKRGGPLEKVVERRRKRMIKNRESAARSRARKQAYTLELEAEVAKLKEVNHELQKKQEELMESQNFQIPEKMKLWGSSGLCLRRTLTGPW</sequence>
<dbReference type="Proteomes" id="UP001055879">
    <property type="component" value="Linkage Group LG09"/>
</dbReference>
<protein>
    <submittedName>
        <fullName evidence="1">Uncharacterized protein</fullName>
    </submittedName>
</protein>
<reference evidence="2" key="1">
    <citation type="journal article" date="2022" name="Mol. Ecol. Resour.">
        <title>The genomes of chicory, endive, great burdock and yacon provide insights into Asteraceae palaeo-polyploidization history and plant inulin production.</title>
        <authorList>
            <person name="Fan W."/>
            <person name="Wang S."/>
            <person name="Wang H."/>
            <person name="Wang A."/>
            <person name="Jiang F."/>
            <person name="Liu H."/>
            <person name="Zhao H."/>
            <person name="Xu D."/>
            <person name="Zhang Y."/>
        </authorList>
    </citation>
    <scope>NUCLEOTIDE SEQUENCE [LARGE SCALE GENOMIC DNA]</scope>
    <source>
        <strain evidence="2">cv. Niubang</strain>
    </source>
</reference>
<reference evidence="1 2" key="2">
    <citation type="journal article" date="2022" name="Mol. Ecol. Resour.">
        <title>The genomes of chicory, endive, great burdock and yacon provide insights into Asteraceae paleo-polyploidization history and plant inulin production.</title>
        <authorList>
            <person name="Fan W."/>
            <person name="Wang S."/>
            <person name="Wang H."/>
            <person name="Wang A."/>
            <person name="Jiang F."/>
            <person name="Liu H."/>
            <person name="Zhao H."/>
            <person name="Xu D."/>
            <person name="Zhang Y."/>
        </authorList>
    </citation>
    <scope>NUCLEOTIDE SEQUENCE [LARGE SCALE GENOMIC DNA]</scope>
    <source>
        <strain evidence="2">cv. Niubang</strain>
    </source>
</reference>
<evidence type="ECO:0000313" key="1">
    <source>
        <dbReference type="EMBL" id="KAI3702428.1"/>
    </source>
</evidence>